<sequence length="94" mass="10217">MTLVVTLSVSCELEEAAASSAFACRACRFIDAVLLDAEDISGGQLCAFLEEKCAMLGLIYSECKALVDSVVEQVEYYGHLLDQDKLCTELIKVC</sequence>
<evidence type="ECO:0000313" key="2">
    <source>
        <dbReference type="Proteomes" id="UP001175271"/>
    </source>
</evidence>
<proteinExistence type="predicted"/>
<keyword evidence="2" id="KW-1185">Reference proteome</keyword>
<comment type="caution">
    <text evidence="1">The sequence shown here is derived from an EMBL/GenBank/DDBJ whole genome shotgun (WGS) entry which is preliminary data.</text>
</comment>
<evidence type="ECO:0000313" key="1">
    <source>
        <dbReference type="EMBL" id="KAK0429513.1"/>
    </source>
</evidence>
<organism evidence="1 2">
    <name type="scientific">Steinernema hermaphroditum</name>
    <dbReference type="NCBI Taxonomy" id="289476"/>
    <lineage>
        <taxon>Eukaryota</taxon>
        <taxon>Metazoa</taxon>
        <taxon>Ecdysozoa</taxon>
        <taxon>Nematoda</taxon>
        <taxon>Chromadorea</taxon>
        <taxon>Rhabditida</taxon>
        <taxon>Tylenchina</taxon>
        <taxon>Panagrolaimomorpha</taxon>
        <taxon>Strongyloidoidea</taxon>
        <taxon>Steinernematidae</taxon>
        <taxon>Steinernema</taxon>
    </lineage>
</organism>
<name>A0AA39MD77_9BILA</name>
<evidence type="ECO:0008006" key="3">
    <source>
        <dbReference type="Google" id="ProtNLM"/>
    </source>
</evidence>
<protein>
    <recommendedName>
        <fullName evidence="3">Saposin B-type domain-containing protein</fullName>
    </recommendedName>
</protein>
<dbReference type="EMBL" id="JAUCMV010000001">
    <property type="protein sequence ID" value="KAK0429513.1"/>
    <property type="molecule type" value="Genomic_DNA"/>
</dbReference>
<gene>
    <name evidence="1" type="ORF">QR680_011411</name>
</gene>
<dbReference type="Proteomes" id="UP001175271">
    <property type="component" value="Unassembled WGS sequence"/>
</dbReference>
<accession>A0AA39MD77</accession>
<reference evidence="1" key="1">
    <citation type="submission" date="2023-06" db="EMBL/GenBank/DDBJ databases">
        <title>Genomic analysis of the entomopathogenic nematode Steinernema hermaphroditum.</title>
        <authorList>
            <person name="Schwarz E.M."/>
            <person name="Heppert J.K."/>
            <person name="Baniya A."/>
            <person name="Schwartz H.T."/>
            <person name="Tan C.-H."/>
            <person name="Antoshechkin I."/>
            <person name="Sternberg P.W."/>
            <person name="Goodrich-Blair H."/>
            <person name="Dillman A.R."/>
        </authorList>
    </citation>
    <scope>NUCLEOTIDE SEQUENCE</scope>
    <source>
        <strain evidence="1">PS9179</strain>
        <tissue evidence="1">Whole animal</tissue>
    </source>
</reference>
<dbReference type="AlphaFoldDB" id="A0AA39MD77"/>